<evidence type="ECO:0000259" key="11">
    <source>
        <dbReference type="PROSITE" id="PS50262"/>
    </source>
</evidence>
<dbReference type="SUPFAM" id="SSF81321">
    <property type="entry name" value="Family A G protein-coupled receptor-like"/>
    <property type="match status" value="1"/>
</dbReference>
<dbReference type="GO" id="GO:0004984">
    <property type="term" value="F:olfactory receptor activity"/>
    <property type="evidence" value="ECO:0007669"/>
    <property type="project" value="InterPro"/>
</dbReference>
<feature type="non-terminal residue" evidence="12">
    <location>
        <position position="115"/>
    </location>
</feature>
<evidence type="ECO:0000256" key="2">
    <source>
        <dbReference type="ARBA" id="ARBA00022475"/>
    </source>
</evidence>
<name>L8J1S9_9CETA</name>
<evidence type="ECO:0000256" key="5">
    <source>
        <dbReference type="ARBA" id="ARBA00022989"/>
    </source>
</evidence>
<feature type="transmembrane region" description="Helical" evidence="10">
    <location>
        <begin position="12"/>
        <end position="33"/>
    </location>
</feature>
<keyword evidence="6" id="KW-0297">G-protein coupled receptor</keyword>
<dbReference type="PANTHER" id="PTHR26452">
    <property type="entry name" value="OLFACTORY RECEPTOR"/>
    <property type="match status" value="1"/>
</dbReference>
<feature type="transmembrane region" description="Helical" evidence="10">
    <location>
        <begin position="89"/>
        <end position="107"/>
    </location>
</feature>
<dbReference type="InterPro" id="IPR050516">
    <property type="entry name" value="Olfactory_GPCR"/>
</dbReference>
<keyword evidence="7 10" id="KW-0472">Membrane</keyword>
<evidence type="ECO:0000256" key="1">
    <source>
        <dbReference type="ARBA" id="ARBA00004651"/>
    </source>
</evidence>
<proteinExistence type="predicted"/>
<protein>
    <recommendedName>
        <fullName evidence="11">G-protein coupled receptors family 1 profile domain-containing protein</fullName>
    </recommendedName>
</protein>
<keyword evidence="2" id="KW-1003">Cell membrane</keyword>
<dbReference type="InterPro" id="IPR000725">
    <property type="entry name" value="Olfact_rcpt"/>
</dbReference>
<dbReference type="EMBL" id="JH880281">
    <property type="protein sequence ID" value="ELR62815.1"/>
    <property type="molecule type" value="Genomic_DNA"/>
</dbReference>
<evidence type="ECO:0000313" key="13">
    <source>
        <dbReference type="Proteomes" id="UP000011080"/>
    </source>
</evidence>
<feature type="domain" description="G-protein coupled receptors family 1 profile" evidence="11">
    <location>
        <begin position="1"/>
        <end position="115"/>
    </location>
</feature>
<gene>
    <name evidence="12" type="ORF">M91_03857</name>
</gene>
<dbReference type="GO" id="GO:0004930">
    <property type="term" value="F:G protein-coupled receptor activity"/>
    <property type="evidence" value="ECO:0007669"/>
    <property type="project" value="UniProtKB-KW"/>
</dbReference>
<feature type="non-terminal residue" evidence="12">
    <location>
        <position position="1"/>
    </location>
</feature>
<dbReference type="Pfam" id="PF13853">
    <property type="entry name" value="7tm_4"/>
    <property type="match status" value="1"/>
</dbReference>
<dbReference type="PROSITE" id="PS50262">
    <property type="entry name" value="G_PROTEIN_RECEP_F1_2"/>
    <property type="match status" value="1"/>
</dbReference>
<keyword evidence="5 10" id="KW-1133">Transmembrane helix</keyword>
<sequence length="115" mass="12793">YDQYKAISSPLFYVVSMSIRVCFLLIAGIYLVGMADALMHIALTSCLCFCGSNVINHSFCDSPPLFLLSCSGIQINELVTLTNFSYTEMFTVSRVLVSYCYIILAILKIHSVEGR</sequence>
<evidence type="ECO:0000256" key="6">
    <source>
        <dbReference type="ARBA" id="ARBA00023040"/>
    </source>
</evidence>
<dbReference type="AlphaFoldDB" id="L8J1S9"/>
<evidence type="ECO:0000256" key="7">
    <source>
        <dbReference type="ARBA" id="ARBA00023136"/>
    </source>
</evidence>
<keyword evidence="4" id="KW-0716">Sensory transduction</keyword>
<keyword evidence="8" id="KW-0675">Receptor</keyword>
<dbReference type="Gene3D" id="1.20.1070.10">
    <property type="entry name" value="Rhodopsin 7-helix transmembrane proteins"/>
    <property type="match status" value="1"/>
</dbReference>
<keyword evidence="4" id="KW-0552">Olfaction</keyword>
<evidence type="ECO:0000256" key="10">
    <source>
        <dbReference type="SAM" id="Phobius"/>
    </source>
</evidence>
<dbReference type="GO" id="GO:0005886">
    <property type="term" value="C:plasma membrane"/>
    <property type="evidence" value="ECO:0007669"/>
    <property type="project" value="UniProtKB-SubCell"/>
</dbReference>
<evidence type="ECO:0000256" key="9">
    <source>
        <dbReference type="ARBA" id="ARBA00023224"/>
    </source>
</evidence>
<evidence type="ECO:0000256" key="4">
    <source>
        <dbReference type="ARBA" id="ARBA00022725"/>
    </source>
</evidence>
<keyword evidence="3 10" id="KW-0812">Transmembrane</keyword>
<evidence type="ECO:0000256" key="3">
    <source>
        <dbReference type="ARBA" id="ARBA00022692"/>
    </source>
</evidence>
<comment type="subcellular location">
    <subcellularLocation>
        <location evidence="1">Cell membrane</location>
        <topology evidence="1">Multi-pass membrane protein</topology>
    </subcellularLocation>
</comment>
<keyword evidence="9" id="KW-0807">Transducer</keyword>
<organism evidence="12 13">
    <name type="scientific">Bos mutus</name>
    <name type="common">wild yak</name>
    <dbReference type="NCBI Taxonomy" id="72004"/>
    <lineage>
        <taxon>Eukaryota</taxon>
        <taxon>Metazoa</taxon>
        <taxon>Chordata</taxon>
        <taxon>Craniata</taxon>
        <taxon>Vertebrata</taxon>
        <taxon>Euteleostomi</taxon>
        <taxon>Mammalia</taxon>
        <taxon>Eutheria</taxon>
        <taxon>Laurasiatheria</taxon>
        <taxon>Artiodactyla</taxon>
        <taxon>Ruminantia</taxon>
        <taxon>Pecora</taxon>
        <taxon>Bovidae</taxon>
        <taxon>Bovinae</taxon>
        <taxon>Bos</taxon>
    </lineage>
</organism>
<dbReference type="InterPro" id="IPR017452">
    <property type="entry name" value="GPCR_Rhodpsn_7TM"/>
</dbReference>
<reference evidence="12 13" key="1">
    <citation type="journal article" date="2012" name="Nat. Genet.">
        <title>The yak genome and adaptation to life at high altitude.</title>
        <authorList>
            <person name="Qiu Q."/>
            <person name="Zhang G."/>
            <person name="Ma T."/>
            <person name="Qian W."/>
            <person name="Wang J."/>
            <person name="Ye Z."/>
            <person name="Cao C."/>
            <person name="Hu Q."/>
            <person name="Kim J."/>
            <person name="Larkin D.M."/>
            <person name="Auvil L."/>
            <person name="Capitanu B."/>
            <person name="Ma J."/>
            <person name="Lewin H.A."/>
            <person name="Qian X."/>
            <person name="Lang Y."/>
            <person name="Zhou R."/>
            <person name="Wang L."/>
            <person name="Wang K."/>
            <person name="Xia J."/>
            <person name="Liao S."/>
            <person name="Pan S."/>
            <person name="Lu X."/>
            <person name="Hou H."/>
            <person name="Wang Y."/>
            <person name="Zang X."/>
            <person name="Yin Y."/>
            <person name="Ma H."/>
            <person name="Zhang J."/>
            <person name="Wang Z."/>
            <person name="Zhang Y."/>
            <person name="Zhang D."/>
            <person name="Yonezawa T."/>
            <person name="Hasegawa M."/>
            <person name="Zhong Y."/>
            <person name="Liu W."/>
            <person name="Zhang Y."/>
            <person name="Huang Z."/>
            <person name="Zhang S."/>
            <person name="Long R."/>
            <person name="Yang H."/>
            <person name="Wang J."/>
            <person name="Lenstra J.A."/>
            <person name="Cooper D.N."/>
            <person name="Wu Y."/>
            <person name="Wang J."/>
            <person name="Shi P."/>
            <person name="Wang J."/>
            <person name="Liu J."/>
        </authorList>
    </citation>
    <scope>NUCLEOTIDE SEQUENCE [LARGE SCALE GENOMIC DNA]</scope>
    <source>
        <strain evidence="13">yakQH1</strain>
    </source>
</reference>
<evidence type="ECO:0000256" key="8">
    <source>
        <dbReference type="ARBA" id="ARBA00023170"/>
    </source>
</evidence>
<dbReference type="Proteomes" id="UP000011080">
    <property type="component" value="Unassembled WGS sequence"/>
</dbReference>
<accession>L8J1S9</accession>
<evidence type="ECO:0000313" key="12">
    <source>
        <dbReference type="EMBL" id="ELR62815.1"/>
    </source>
</evidence>